<dbReference type="PROSITE" id="PS00065">
    <property type="entry name" value="D_2_HYDROXYACID_DH_1"/>
    <property type="match status" value="1"/>
</dbReference>
<protein>
    <submittedName>
        <fullName evidence="8">Lactate dehydrogenase</fullName>
    </submittedName>
</protein>
<evidence type="ECO:0000259" key="6">
    <source>
        <dbReference type="Pfam" id="PF00389"/>
    </source>
</evidence>
<dbReference type="GO" id="GO:0051287">
    <property type="term" value="F:NAD binding"/>
    <property type="evidence" value="ECO:0007669"/>
    <property type="project" value="InterPro"/>
</dbReference>
<organism evidence="8 9">
    <name type="scientific">Maledivibacter halophilus</name>
    <dbReference type="NCBI Taxonomy" id="36842"/>
    <lineage>
        <taxon>Bacteria</taxon>
        <taxon>Bacillati</taxon>
        <taxon>Bacillota</taxon>
        <taxon>Clostridia</taxon>
        <taxon>Peptostreptococcales</taxon>
        <taxon>Caminicellaceae</taxon>
        <taxon>Maledivibacter</taxon>
    </lineage>
</organism>
<evidence type="ECO:0000256" key="5">
    <source>
        <dbReference type="RuleBase" id="RU003719"/>
    </source>
</evidence>
<dbReference type="CDD" id="cd12178">
    <property type="entry name" value="2-Hacid_dh_13"/>
    <property type="match status" value="1"/>
</dbReference>
<dbReference type="Gene3D" id="3.40.50.720">
    <property type="entry name" value="NAD(P)-binding Rossmann-like Domain"/>
    <property type="match status" value="2"/>
</dbReference>
<gene>
    <name evidence="8" type="ORF">SAMN02194393_05504</name>
</gene>
<dbReference type="Pfam" id="PF00389">
    <property type="entry name" value="2-Hacid_dh"/>
    <property type="match status" value="1"/>
</dbReference>
<dbReference type="InterPro" id="IPR006140">
    <property type="entry name" value="D-isomer_DH_NAD-bd"/>
</dbReference>
<name>A0A1T5MWH9_9FIRM</name>
<comment type="similarity">
    <text evidence="1 5">Belongs to the D-isomer specific 2-hydroxyacid dehydrogenase family.</text>
</comment>
<dbReference type="PANTHER" id="PTHR42789">
    <property type="entry name" value="D-ISOMER SPECIFIC 2-HYDROXYACID DEHYDROGENASE FAMILY PROTEIN (AFU_ORTHOLOGUE AFUA_6G10090)"/>
    <property type="match status" value="1"/>
</dbReference>
<keyword evidence="4" id="KW-0520">NAD</keyword>
<keyword evidence="3 5" id="KW-0560">Oxidoreductase</keyword>
<keyword evidence="2" id="KW-0028">Amino-acid biosynthesis</keyword>
<dbReference type="PANTHER" id="PTHR42789:SF1">
    <property type="entry name" value="D-ISOMER SPECIFIC 2-HYDROXYACID DEHYDROGENASE FAMILY PROTEIN (AFU_ORTHOLOGUE AFUA_6G10090)"/>
    <property type="match status" value="1"/>
</dbReference>
<dbReference type="InterPro" id="IPR029752">
    <property type="entry name" value="D-isomer_DH_CS1"/>
</dbReference>
<dbReference type="FunFam" id="3.40.50.720:FF:000203">
    <property type="entry name" value="D-3-phosphoglycerate dehydrogenase (SerA)"/>
    <property type="match status" value="1"/>
</dbReference>
<dbReference type="InterPro" id="IPR029753">
    <property type="entry name" value="D-isomer_DH_CS"/>
</dbReference>
<dbReference type="InterPro" id="IPR036291">
    <property type="entry name" value="NAD(P)-bd_dom_sf"/>
</dbReference>
<dbReference type="Pfam" id="PF02826">
    <property type="entry name" value="2-Hacid_dh_C"/>
    <property type="match status" value="1"/>
</dbReference>
<dbReference type="InterPro" id="IPR050857">
    <property type="entry name" value="D-2-hydroxyacid_DH"/>
</dbReference>
<keyword evidence="9" id="KW-1185">Reference proteome</keyword>
<reference evidence="8 9" key="1">
    <citation type="submission" date="2017-02" db="EMBL/GenBank/DDBJ databases">
        <authorList>
            <person name="Peterson S.W."/>
        </authorList>
    </citation>
    <scope>NUCLEOTIDE SEQUENCE [LARGE SCALE GENOMIC DNA]</scope>
    <source>
        <strain evidence="8 9">M1</strain>
    </source>
</reference>
<evidence type="ECO:0000313" key="8">
    <source>
        <dbReference type="EMBL" id="SKC92575.1"/>
    </source>
</evidence>
<dbReference type="AlphaFoldDB" id="A0A1T5MWH9"/>
<evidence type="ECO:0000256" key="4">
    <source>
        <dbReference type="ARBA" id="ARBA00023027"/>
    </source>
</evidence>
<dbReference type="SUPFAM" id="SSF52283">
    <property type="entry name" value="Formate/glycerate dehydrogenase catalytic domain-like"/>
    <property type="match status" value="1"/>
</dbReference>
<dbReference type="GO" id="GO:0008652">
    <property type="term" value="P:amino acid biosynthetic process"/>
    <property type="evidence" value="ECO:0007669"/>
    <property type="project" value="UniProtKB-KW"/>
</dbReference>
<evidence type="ECO:0000256" key="1">
    <source>
        <dbReference type="ARBA" id="ARBA00005854"/>
    </source>
</evidence>
<dbReference type="EMBL" id="FUZT01000030">
    <property type="protein sequence ID" value="SKC92575.1"/>
    <property type="molecule type" value="Genomic_DNA"/>
</dbReference>
<dbReference type="STRING" id="36842.SAMN02194393_05504"/>
<evidence type="ECO:0000256" key="2">
    <source>
        <dbReference type="ARBA" id="ARBA00022605"/>
    </source>
</evidence>
<proteinExistence type="inferred from homology"/>
<evidence type="ECO:0000259" key="7">
    <source>
        <dbReference type="Pfam" id="PF02826"/>
    </source>
</evidence>
<evidence type="ECO:0000313" key="9">
    <source>
        <dbReference type="Proteomes" id="UP000190285"/>
    </source>
</evidence>
<dbReference type="Proteomes" id="UP000190285">
    <property type="component" value="Unassembled WGS sequence"/>
</dbReference>
<dbReference type="PROSITE" id="PS00671">
    <property type="entry name" value="D_2_HYDROXYACID_DH_3"/>
    <property type="match status" value="1"/>
</dbReference>
<dbReference type="SUPFAM" id="SSF51735">
    <property type="entry name" value="NAD(P)-binding Rossmann-fold domains"/>
    <property type="match status" value="1"/>
</dbReference>
<feature type="domain" description="D-isomer specific 2-hydroxyacid dehydrogenase catalytic" evidence="6">
    <location>
        <begin position="12"/>
        <end position="318"/>
    </location>
</feature>
<dbReference type="GO" id="GO:0016616">
    <property type="term" value="F:oxidoreductase activity, acting on the CH-OH group of donors, NAD or NADP as acceptor"/>
    <property type="evidence" value="ECO:0007669"/>
    <property type="project" value="InterPro"/>
</dbReference>
<dbReference type="RefSeq" id="WP_079496052.1">
    <property type="nucleotide sequence ID" value="NZ_FUZT01000030.1"/>
</dbReference>
<feature type="domain" description="D-isomer specific 2-hydroxyacid dehydrogenase NAD-binding" evidence="7">
    <location>
        <begin position="109"/>
        <end position="286"/>
    </location>
</feature>
<evidence type="ECO:0000256" key="3">
    <source>
        <dbReference type="ARBA" id="ARBA00023002"/>
    </source>
</evidence>
<accession>A0A1T5MWH9</accession>
<sequence>MKQKIFISGLISKIAYEKLSKEFDVTMHNSMDLLTKEQIIKGIDGKDALLCLLSNTIDKGIICSNPNLKVIANYGAGFNNIDVETATAKKIPVTNTPIVSTTSTAELTLGLIISIARRIVEGDKITRSGNFTGWSPLFHLGNELSGKTLGIIGMGNIGKAVAKRAHAFDMNIIYYSPHPLLDRALEKDYKYEPFEEVIKNSDFLTLHCSYNASSFHMIGQNEFKKMKSTAYLINAARGPLVDEKALLKVLQEKSIAGAALDVYENEPEITAGLEKLDNVILTPHIGNATVEARNAMAEIAANNIISALKNQKPENCINPEIY</sequence>
<dbReference type="OrthoDB" id="9805416at2"/>
<dbReference type="InterPro" id="IPR006139">
    <property type="entry name" value="D-isomer_2_OHA_DH_cat_dom"/>
</dbReference>